<dbReference type="OrthoDB" id="9760620at2"/>
<dbReference type="GO" id="GO:0033214">
    <property type="term" value="P:siderophore-iron import into cell"/>
    <property type="evidence" value="ECO:0007669"/>
    <property type="project" value="TreeGrafter"/>
</dbReference>
<dbReference type="Gene3D" id="2.170.130.10">
    <property type="entry name" value="TonB-dependent receptor, plug domain"/>
    <property type="match status" value="1"/>
</dbReference>
<evidence type="ECO:0000313" key="14">
    <source>
        <dbReference type="Proteomes" id="UP000241074"/>
    </source>
</evidence>
<dbReference type="InterPro" id="IPR000531">
    <property type="entry name" value="Beta-barrel_TonB"/>
</dbReference>
<dbReference type="EMBL" id="CP027860">
    <property type="protein sequence ID" value="AVP95838.1"/>
    <property type="molecule type" value="Genomic_DNA"/>
</dbReference>
<comment type="subcellular location">
    <subcellularLocation>
        <location evidence="1 8">Cell outer membrane</location>
        <topology evidence="1 8">Multi-pass membrane protein</topology>
    </subcellularLocation>
</comment>
<dbReference type="PANTHER" id="PTHR30442:SF0">
    <property type="entry name" value="FE(3+) DICITRATE TRANSPORT PROTEIN FECA"/>
    <property type="match status" value="1"/>
</dbReference>
<dbReference type="RefSeq" id="WP_106889767.1">
    <property type="nucleotide sequence ID" value="NZ_CP027860.1"/>
</dbReference>
<dbReference type="InterPro" id="IPR012910">
    <property type="entry name" value="Plug_dom"/>
</dbReference>
<evidence type="ECO:0000313" key="13">
    <source>
        <dbReference type="EMBL" id="AVP95838.1"/>
    </source>
</evidence>
<evidence type="ECO:0000256" key="9">
    <source>
        <dbReference type="RuleBase" id="RU003357"/>
    </source>
</evidence>
<accession>A0A2P1PLX4</accession>
<dbReference type="Pfam" id="PF07715">
    <property type="entry name" value="Plug"/>
    <property type="match status" value="1"/>
</dbReference>
<keyword evidence="2 8" id="KW-0813">Transport</keyword>
<name>A0A2P1PLX4_9GAMM</name>
<evidence type="ECO:0000256" key="4">
    <source>
        <dbReference type="ARBA" id="ARBA00022692"/>
    </source>
</evidence>
<proteinExistence type="inferred from homology"/>
<comment type="similarity">
    <text evidence="8 9">Belongs to the TonB-dependent receptor family.</text>
</comment>
<dbReference type="Proteomes" id="UP000241074">
    <property type="component" value="Chromosome"/>
</dbReference>
<feature type="chain" id="PRO_5015114206" evidence="10">
    <location>
        <begin position="24"/>
        <end position="712"/>
    </location>
</feature>
<feature type="signal peptide" evidence="10">
    <location>
        <begin position="1"/>
        <end position="23"/>
    </location>
</feature>
<organism evidence="13 14">
    <name type="scientific">Ahniella affigens</name>
    <dbReference type="NCBI Taxonomy" id="2021234"/>
    <lineage>
        <taxon>Bacteria</taxon>
        <taxon>Pseudomonadati</taxon>
        <taxon>Pseudomonadota</taxon>
        <taxon>Gammaproteobacteria</taxon>
        <taxon>Lysobacterales</taxon>
        <taxon>Rhodanobacteraceae</taxon>
        <taxon>Ahniella</taxon>
    </lineage>
</organism>
<keyword evidence="3 8" id="KW-1134">Transmembrane beta strand</keyword>
<sequence length="712" mass="79144">MPMTQHPLRLAIVAALLSQCLQAAETRNTRGATKLDTTEVSAAAPADPRFPAIAKEIENGLVQTGKKSTEVRLDEQAPVVNNALREALIRLPGLLLSEQQIPGHFNLNYRGLGDPHESEFVSFFENGVPIASDWFGYPTVYYLPAVERIERMTFVRGGSGLLYGPQVGPSLNFQMRTPAVDQDLALRSRHVGGEDGLYATYNQISGGTGSLGWLVAADHRQYDGVRANEDSDVDGLNATLNWQQSAVASWRLDVGSYQSDSGEAGRMPNSFYDENHNVTTQPFNRLEIERQQISLSTEQQFTDRVRFNGKVWYADQDRFSRRTPQLLPGNLTPNLTASFDRQQFASIGLDLRSTLDWGDNHTLTFGATGFHDDSPREQRTNVTLNAEQGNVLRFAQDRQTRYAAVFAENVYRFATWSLIPAFRLERLTLAIDETVRAPGLRRTAIDQDFSQTVPLFGLGLTKDWYEQGLQFYANASQAYRPMRYDDVGNPTAELALSNDPDVAAALNLEAGLRGQPTPGLFFDVSLFQIDFEDKLESQLVPGTTDTIRVNSGDARHRGLELAAEYDFLHGDADNSLTLFGSIALLDAEITASRTAALVGNTPAYAPDYVAKLGLQYHWQNRVKLGLTGSFVDEHYWQDSNRSAGTGVFTIDALIPRYHVVDLSAEYRVLPKLSLLAGVSNLLDRDYYSRVRSDGVEPAAPRRGYVGLEFRFD</sequence>
<evidence type="ECO:0000256" key="6">
    <source>
        <dbReference type="ARBA" id="ARBA00023136"/>
    </source>
</evidence>
<keyword evidence="4 8" id="KW-0812">Transmembrane</keyword>
<evidence type="ECO:0000256" key="1">
    <source>
        <dbReference type="ARBA" id="ARBA00004571"/>
    </source>
</evidence>
<keyword evidence="13" id="KW-0675">Receptor</keyword>
<reference evidence="13 14" key="2">
    <citation type="submission" date="2018-03" db="EMBL/GenBank/DDBJ databases">
        <authorList>
            <person name="Keele B.F."/>
        </authorList>
    </citation>
    <scope>NUCLEOTIDE SEQUENCE [LARGE SCALE GENOMIC DNA]</scope>
    <source>
        <strain evidence="13 14">D13</strain>
    </source>
</reference>
<dbReference type="Pfam" id="PF00593">
    <property type="entry name" value="TonB_dep_Rec_b-barrel"/>
    <property type="match status" value="1"/>
</dbReference>
<keyword evidence="14" id="KW-1185">Reference proteome</keyword>
<gene>
    <name evidence="13" type="ORF">C7S18_00875</name>
</gene>
<keyword evidence="5 9" id="KW-0798">TonB box</keyword>
<dbReference type="GO" id="GO:0009279">
    <property type="term" value="C:cell outer membrane"/>
    <property type="evidence" value="ECO:0007669"/>
    <property type="project" value="UniProtKB-SubCell"/>
</dbReference>
<evidence type="ECO:0000259" key="12">
    <source>
        <dbReference type="Pfam" id="PF07715"/>
    </source>
</evidence>
<evidence type="ECO:0000259" key="11">
    <source>
        <dbReference type="Pfam" id="PF00593"/>
    </source>
</evidence>
<dbReference type="Gene3D" id="2.40.170.20">
    <property type="entry name" value="TonB-dependent receptor, beta-barrel domain"/>
    <property type="match status" value="1"/>
</dbReference>
<keyword evidence="7 8" id="KW-0998">Cell outer membrane</keyword>
<keyword evidence="10" id="KW-0732">Signal</keyword>
<dbReference type="InterPro" id="IPR039426">
    <property type="entry name" value="TonB-dep_rcpt-like"/>
</dbReference>
<dbReference type="CDD" id="cd01347">
    <property type="entry name" value="ligand_gated_channel"/>
    <property type="match status" value="1"/>
</dbReference>
<evidence type="ECO:0000256" key="10">
    <source>
        <dbReference type="SAM" id="SignalP"/>
    </source>
</evidence>
<dbReference type="KEGG" id="xba:C7S18_00875"/>
<evidence type="ECO:0000256" key="7">
    <source>
        <dbReference type="ARBA" id="ARBA00023237"/>
    </source>
</evidence>
<dbReference type="SUPFAM" id="SSF56935">
    <property type="entry name" value="Porins"/>
    <property type="match status" value="1"/>
</dbReference>
<keyword evidence="6 8" id="KW-0472">Membrane</keyword>
<feature type="domain" description="TonB-dependent receptor plug" evidence="12">
    <location>
        <begin position="82"/>
        <end position="165"/>
    </location>
</feature>
<reference evidence="13 14" key="1">
    <citation type="submission" date="2018-03" db="EMBL/GenBank/DDBJ databases">
        <title>Ahniella affigens gen. nov., sp. nov., a gammaproteobacterium isolated from sandy soil near a stream.</title>
        <authorList>
            <person name="Ko Y."/>
            <person name="Kim J.-H."/>
        </authorList>
    </citation>
    <scope>NUCLEOTIDE SEQUENCE [LARGE SCALE GENOMIC DNA]</scope>
    <source>
        <strain evidence="13 14">D13</strain>
    </source>
</reference>
<evidence type="ECO:0000256" key="2">
    <source>
        <dbReference type="ARBA" id="ARBA00022448"/>
    </source>
</evidence>
<dbReference type="PANTHER" id="PTHR30442">
    <property type="entry name" value="IRON III DICITRATE TRANSPORT PROTEIN FECA"/>
    <property type="match status" value="1"/>
</dbReference>
<evidence type="ECO:0000256" key="8">
    <source>
        <dbReference type="PROSITE-ProRule" id="PRU01360"/>
    </source>
</evidence>
<dbReference type="InterPro" id="IPR037066">
    <property type="entry name" value="Plug_dom_sf"/>
</dbReference>
<feature type="domain" description="TonB-dependent receptor-like beta-barrel" evidence="11">
    <location>
        <begin position="233"/>
        <end position="681"/>
    </location>
</feature>
<dbReference type="InterPro" id="IPR036942">
    <property type="entry name" value="Beta-barrel_TonB_sf"/>
</dbReference>
<evidence type="ECO:0000256" key="3">
    <source>
        <dbReference type="ARBA" id="ARBA00022452"/>
    </source>
</evidence>
<evidence type="ECO:0000256" key="5">
    <source>
        <dbReference type="ARBA" id="ARBA00023077"/>
    </source>
</evidence>
<dbReference type="PROSITE" id="PS52016">
    <property type="entry name" value="TONB_DEPENDENT_REC_3"/>
    <property type="match status" value="1"/>
</dbReference>
<protein>
    <submittedName>
        <fullName evidence="13">TonB-dependent receptor</fullName>
    </submittedName>
</protein>
<dbReference type="AlphaFoldDB" id="A0A2P1PLX4"/>